<proteinExistence type="predicted"/>
<keyword evidence="2" id="KW-1185">Reference proteome</keyword>
<organism evidence="1 2">
    <name type="scientific">Shigella phage MK-13</name>
    <dbReference type="NCBI Taxonomy" id="2530042"/>
    <lineage>
        <taxon>Viruses</taxon>
        <taxon>Duplodnaviria</taxon>
        <taxon>Heunggongvirae</taxon>
        <taxon>Uroviricota</taxon>
        <taxon>Caudoviricetes</taxon>
        <taxon>Pantevenvirales</taxon>
        <taxon>Ackermannviridae</taxon>
        <taxon>Aglimvirinae</taxon>
        <taxon>Agtrevirus</taxon>
        <taxon>Agtrevirus MK13</taxon>
    </lineage>
</organism>
<evidence type="ECO:0000313" key="1">
    <source>
        <dbReference type="EMBL" id="QBJ04352.1"/>
    </source>
</evidence>
<protein>
    <submittedName>
        <fullName evidence="1">Uncharacterized protein</fullName>
    </submittedName>
</protein>
<dbReference type="EMBL" id="MK509462">
    <property type="protein sequence ID" value="QBJ04352.1"/>
    <property type="molecule type" value="Genomic_DNA"/>
</dbReference>
<dbReference type="Proteomes" id="UP000320418">
    <property type="component" value="Segment"/>
</dbReference>
<accession>A0A513QBM2</accession>
<name>A0A513QBM2_9CAUD</name>
<reference evidence="1 2" key="1">
    <citation type="submission" date="2019-02" db="EMBL/GenBank/DDBJ databases">
        <title>Prevalence of Shigella boydii in Bangladesh: Isolation and characterization of a rare phage that can robustly identify Shigella boydii type 1.</title>
        <authorList>
            <person name="Akter M."/>
            <person name="Brown N."/>
            <person name="Clokie M."/>
            <person name="Yeasmin M."/>
            <person name="Tareq T."/>
            <person name="Baddam R."/>
            <person name="Azad M.A.K."/>
            <person name="Ghosh A.N."/>
            <person name="Ahmed N."/>
            <person name="Talukder K.A."/>
        </authorList>
    </citation>
    <scope>NUCLEOTIDE SEQUENCE [LARGE SCALE GENOMIC DNA]</scope>
</reference>
<sequence length="110" mass="11916">MSSNLVSPTQSVSQILVNARSHKERLCNLLTNIRNIRIQLDGDYPTAQKGEDKEMAAPGLVGSVIDVQSDQDDIIDAIFTHLDVIHEKLGTSCHPECEDGVGSQNMTLAG</sequence>
<evidence type="ECO:0000313" key="2">
    <source>
        <dbReference type="Proteomes" id="UP000320418"/>
    </source>
</evidence>
<gene>
    <name evidence="1" type="ORF">MK13_00123</name>
</gene>